<evidence type="ECO:0000256" key="1">
    <source>
        <dbReference type="SAM" id="Phobius"/>
    </source>
</evidence>
<comment type="caution">
    <text evidence="2">The sequence shown here is derived from an EMBL/GenBank/DDBJ whole genome shotgun (WGS) entry which is preliminary data.</text>
</comment>
<protein>
    <submittedName>
        <fullName evidence="2">Uncharacterized protein</fullName>
    </submittedName>
</protein>
<keyword evidence="1" id="KW-0472">Membrane</keyword>
<reference evidence="2" key="1">
    <citation type="submission" date="2021-04" db="EMBL/GenBank/DDBJ databases">
        <title>Genomic analysis of electroactive and textile dye degrading Bacillus circulans strain: DC10 isolated from constructed wetland-microbial fuel cells treating textile dye wastewaters.</title>
        <authorList>
            <person name="Patel D.U."/>
            <person name="Desai C.R."/>
        </authorList>
    </citation>
    <scope>NUCLEOTIDE SEQUENCE</scope>
    <source>
        <strain evidence="2">DC10</strain>
    </source>
</reference>
<keyword evidence="1" id="KW-0812">Transmembrane</keyword>
<feature type="transmembrane region" description="Helical" evidence="1">
    <location>
        <begin position="6"/>
        <end position="23"/>
    </location>
</feature>
<gene>
    <name evidence="2" type="ORF">KD144_00190</name>
</gene>
<feature type="transmembrane region" description="Helical" evidence="1">
    <location>
        <begin position="99"/>
        <end position="118"/>
    </location>
</feature>
<accession>A0A941G8I4</accession>
<feature type="transmembrane region" description="Helical" evidence="1">
    <location>
        <begin position="35"/>
        <end position="52"/>
    </location>
</feature>
<dbReference type="AlphaFoldDB" id="A0A941G8I4"/>
<keyword evidence="1" id="KW-1133">Transmembrane helix</keyword>
<dbReference type="RefSeq" id="WP_212116552.1">
    <property type="nucleotide sequence ID" value="NZ_JAGTPX020000001.1"/>
</dbReference>
<feature type="transmembrane region" description="Helical" evidence="1">
    <location>
        <begin position="130"/>
        <end position="150"/>
    </location>
</feature>
<sequence>MIGEMINVVGLIISIFVFNYCAFRLNKHLNKNQILHIYIFSIAFQLLFDIIIDFKLHAYWYFTIAIEWHVLLYALFLVPPVNIIFLNYFPFKKSITKKIIAICLWNFAFLLYEFIALFPEPWGYFHYGWWKWWYSALLNPFLLYLVITYYRFIQKIEKSI</sequence>
<feature type="transmembrane region" description="Helical" evidence="1">
    <location>
        <begin position="58"/>
        <end position="78"/>
    </location>
</feature>
<name>A0A941G8I4_NIACI</name>
<proteinExistence type="predicted"/>
<dbReference type="EMBL" id="JAGTPX010000001">
    <property type="protein sequence ID" value="MBR8667944.1"/>
    <property type="molecule type" value="Genomic_DNA"/>
</dbReference>
<organism evidence="2">
    <name type="scientific">Niallia circulans</name>
    <name type="common">Bacillus circulans</name>
    <dbReference type="NCBI Taxonomy" id="1397"/>
    <lineage>
        <taxon>Bacteria</taxon>
        <taxon>Bacillati</taxon>
        <taxon>Bacillota</taxon>
        <taxon>Bacilli</taxon>
        <taxon>Bacillales</taxon>
        <taxon>Bacillaceae</taxon>
        <taxon>Niallia</taxon>
    </lineage>
</organism>
<evidence type="ECO:0000313" key="2">
    <source>
        <dbReference type="EMBL" id="MBR8667944.1"/>
    </source>
</evidence>